<gene>
    <name evidence="3" type="primary">RE2_593</name>
    <name evidence="3" type="ORF">CK203_113254</name>
</gene>
<evidence type="ECO:0000313" key="4">
    <source>
        <dbReference type="Proteomes" id="UP000288805"/>
    </source>
</evidence>
<dbReference type="InterPro" id="IPR054722">
    <property type="entry name" value="PolX-like_BBD"/>
</dbReference>
<proteinExistence type="predicted"/>
<comment type="caution">
    <text evidence="3">The sequence shown here is derived from an EMBL/GenBank/DDBJ whole genome shotgun (WGS) entry which is preliminary data.</text>
</comment>
<organism evidence="3 4">
    <name type="scientific">Vitis vinifera</name>
    <name type="common">Grape</name>
    <dbReference type="NCBI Taxonomy" id="29760"/>
    <lineage>
        <taxon>Eukaryota</taxon>
        <taxon>Viridiplantae</taxon>
        <taxon>Streptophyta</taxon>
        <taxon>Embryophyta</taxon>
        <taxon>Tracheophyta</taxon>
        <taxon>Spermatophyta</taxon>
        <taxon>Magnoliopsida</taxon>
        <taxon>eudicotyledons</taxon>
        <taxon>Gunneridae</taxon>
        <taxon>Pentapetalae</taxon>
        <taxon>rosids</taxon>
        <taxon>Vitales</taxon>
        <taxon>Vitaceae</taxon>
        <taxon>Viteae</taxon>
        <taxon>Vitis</taxon>
    </lineage>
</organism>
<dbReference type="PANTHER" id="PTHR47592">
    <property type="entry name" value="PBF68 PROTEIN"/>
    <property type="match status" value="1"/>
</dbReference>
<feature type="domain" description="Retrovirus-related Pol polyprotein from transposon TNT 1-94-like beta-barrel" evidence="2">
    <location>
        <begin position="115"/>
        <end position="190"/>
    </location>
</feature>
<evidence type="ECO:0000256" key="1">
    <source>
        <dbReference type="SAM" id="MobiDB-lite"/>
    </source>
</evidence>
<name>A0A438FEI9_VITVI</name>
<dbReference type="Proteomes" id="UP000288805">
    <property type="component" value="Unassembled WGS sequence"/>
</dbReference>
<protein>
    <submittedName>
        <fullName evidence="3">Retrovirus-related Pol polyprotein from transposon RE2</fullName>
    </submittedName>
</protein>
<feature type="compositionally biased region" description="Low complexity" evidence="1">
    <location>
        <begin position="1"/>
        <end position="11"/>
    </location>
</feature>
<dbReference type="EMBL" id="QGNW01000955">
    <property type="protein sequence ID" value="RVW58392.1"/>
    <property type="molecule type" value="Genomic_DNA"/>
</dbReference>
<dbReference type="Pfam" id="PF22936">
    <property type="entry name" value="Pol_BBD"/>
    <property type="match status" value="1"/>
</dbReference>
<evidence type="ECO:0000259" key="2">
    <source>
        <dbReference type="Pfam" id="PF22936"/>
    </source>
</evidence>
<dbReference type="PANTHER" id="PTHR47592:SF27">
    <property type="entry name" value="OS08G0421700 PROTEIN"/>
    <property type="match status" value="1"/>
</dbReference>
<accession>A0A438FEI9</accession>
<feature type="region of interest" description="Disordered" evidence="1">
    <location>
        <begin position="1"/>
        <end position="61"/>
    </location>
</feature>
<feature type="compositionally biased region" description="Basic residues" evidence="1">
    <location>
        <begin position="13"/>
        <end position="23"/>
    </location>
</feature>
<dbReference type="AlphaFoldDB" id="A0A438FEI9"/>
<sequence>MASVPSRQPSRPHQPRHYHHPSRPQHQVSSSSNRPPTRFDPQQPRNHHPIPSAHNKPHHLSTRPQCQLCGKFGHTVIKCYHRFDINYQGNNGGPPAQASFSHAMLAVAPDHQDSWFFDTGATHHLSHSAQTLSCVQPYSGTDQVTIGDGNSLPILHTGTKSFFFPSKTFSLNQVLHVPHLSTNLISVSKFCMDNAVFFEFHSSYFFVKDQVTKKILLKGWLRDGLYEFSSSSPPRVFVTTSSFSDGAIWHSRLGHQQLLFFLRL</sequence>
<evidence type="ECO:0000313" key="3">
    <source>
        <dbReference type="EMBL" id="RVW58392.1"/>
    </source>
</evidence>
<reference evidence="3 4" key="1">
    <citation type="journal article" date="2018" name="PLoS Genet.">
        <title>Population sequencing reveals clonal diversity and ancestral inbreeding in the grapevine cultivar Chardonnay.</title>
        <authorList>
            <person name="Roach M.J."/>
            <person name="Johnson D.L."/>
            <person name="Bohlmann J."/>
            <person name="van Vuuren H.J."/>
            <person name="Jones S.J."/>
            <person name="Pretorius I.S."/>
            <person name="Schmidt S.A."/>
            <person name="Borneman A.R."/>
        </authorList>
    </citation>
    <scope>NUCLEOTIDE SEQUENCE [LARGE SCALE GENOMIC DNA]</scope>
    <source>
        <strain evidence="4">cv. Chardonnay</strain>
        <tissue evidence="3">Leaf</tissue>
    </source>
</reference>